<dbReference type="SUPFAM" id="SSF55874">
    <property type="entry name" value="ATPase domain of HSP90 chaperone/DNA topoisomerase II/histidine kinase"/>
    <property type="match status" value="1"/>
</dbReference>
<dbReference type="InterPro" id="IPR036890">
    <property type="entry name" value="HATPase_C_sf"/>
</dbReference>
<dbReference type="PANTHER" id="PTHR24421:SF59">
    <property type="entry name" value="OXYGEN SENSOR HISTIDINE KINASE NREB"/>
    <property type="match status" value="1"/>
</dbReference>
<dbReference type="Gene3D" id="3.30.450.20">
    <property type="entry name" value="PAS domain"/>
    <property type="match status" value="1"/>
</dbReference>
<proteinExistence type="predicted"/>
<dbReference type="CDD" id="cd16917">
    <property type="entry name" value="HATPase_UhpB-NarQ-NarX-like"/>
    <property type="match status" value="1"/>
</dbReference>
<dbReference type="InterPro" id="IPR000014">
    <property type="entry name" value="PAS"/>
</dbReference>
<protein>
    <submittedName>
        <fullName evidence="6">Histidine kinase</fullName>
    </submittedName>
</protein>
<dbReference type="STRING" id="1132855.GCA_000384255_01856"/>
<dbReference type="GO" id="GO:0016020">
    <property type="term" value="C:membrane"/>
    <property type="evidence" value="ECO:0007669"/>
    <property type="project" value="InterPro"/>
</dbReference>
<feature type="coiled-coil region" evidence="4">
    <location>
        <begin position="271"/>
        <end position="301"/>
    </location>
</feature>
<dbReference type="Pfam" id="PF07730">
    <property type="entry name" value="HisKA_3"/>
    <property type="match status" value="1"/>
</dbReference>
<dbReference type="Proteomes" id="UP000264313">
    <property type="component" value="Unassembled WGS sequence"/>
</dbReference>
<evidence type="ECO:0000256" key="4">
    <source>
        <dbReference type="SAM" id="Coils"/>
    </source>
</evidence>
<dbReference type="SMART" id="SM00091">
    <property type="entry name" value="PAS"/>
    <property type="match status" value="2"/>
</dbReference>
<dbReference type="EMBL" id="DNAA01000052">
    <property type="protein sequence ID" value="HBA08492.1"/>
    <property type="molecule type" value="Genomic_DNA"/>
</dbReference>
<name>A0A351R8X1_9PROT</name>
<dbReference type="InterPro" id="IPR003594">
    <property type="entry name" value="HATPase_dom"/>
</dbReference>
<keyword evidence="4" id="KW-0175">Coiled coil</keyword>
<dbReference type="CDD" id="cd00130">
    <property type="entry name" value="PAS"/>
    <property type="match status" value="1"/>
</dbReference>
<evidence type="ECO:0000256" key="3">
    <source>
        <dbReference type="ARBA" id="ARBA00023012"/>
    </source>
</evidence>
<feature type="domain" description="PAS" evidence="5">
    <location>
        <begin position="152"/>
        <end position="228"/>
    </location>
</feature>
<comment type="caution">
    <text evidence="6">The sequence shown here is derived from an EMBL/GenBank/DDBJ whole genome shotgun (WGS) entry which is preliminary data.</text>
</comment>
<dbReference type="InterPro" id="IPR011712">
    <property type="entry name" value="Sig_transdc_His_kin_sub3_dim/P"/>
</dbReference>
<gene>
    <name evidence="6" type="ORF">DCW48_02100</name>
</gene>
<evidence type="ECO:0000313" key="6">
    <source>
        <dbReference type="EMBL" id="HBA08492.1"/>
    </source>
</evidence>
<dbReference type="PANTHER" id="PTHR24421">
    <property type="entry name" value="NITRATE/NITRITE SENSOR PROTEIN NARX-RELATED"/>
    <property type="match status" value="1"/>
</dbReference>
<keyword evidence="1" id="KW-0808">Transferase</keyword>
<dbReference type="PROSITE" id="PS50112">
    <property type="entry name" value="PAS"/>
    <property type="match status" value="1"/>
</dbReference>
<organism evidence="6 7">
    <name type="scientific">Methylotenera mobilis</name>
    <dbReference type="NCBI Taxonomy" id="359408"/>
    <lineage>
        <taxon>Bacteria</taxon>
        <taxon>Pseudomonadati</taxon>
        <taxon>Pseudomonadota</taxon>
        <taxon>Betaproteobacteria</taxon>
        <taxon>Nitrosomonadales</taxon>
        <taxon>Methylophilaceae</taxon>
        <taxon>Methylotenera</taxon>
    </lineage>
</organism>
<dbReference type="InterPro" id="IPR035965">
    <property type="entry name" value="PAS-like_dom_sf"/>
</dbReference>
<dbReference type="GO" id="GO:0000155">
    <property type="term" value="F:phosphorelay sensor kinase activity"/>
    <property type="evidence" value="ECO:0007669"/>
    <property type="project" value="InterPro"/>
</dbReference>
<dbReference type="Gene3D" id="3.30.565.10">
    <property type="entry name" value="Histidine kinase-like ATPase, C-terminal domain"/>
    <property type="match status" value="1"/>
</dbReference>
<dbReference type="SMART" id="SM00387">
    <property type="entry name" value="HATPase_c"/>
    <property type="match status" value="1"/>
</dbReference>
<evidence type="ECO:0000313" key="7">
    <source>
        <dbReference type="Proteomes" id="UP000264313"/>
    </source>
</evidence>
<dbReference type="Pfam" id="PF02518">
    <property type="entry name" value="HATPase_c"/>
    <property type="match status" value="1"/>
</dbReference>
<reference evidence="6 7" key="1">
    <citation type="journal article" date="2018" name="Nat. Biotechnol.">
        <title>A standardized bacterial taxonomy based on genome phylogeny substantially revises the tree of life.</title>
        <authorList>
            <person name="Parks D.H."/>
            <person name="Chuvochina M."/>
            <person name="Waite D.W."/>
            <person name="Rinke C."/>
            <person name="Skarshewski A."/>
            <person name="Chaumeil P.A."/>
            <person name="Hugenholtz P."/>
        </authorList>
    </citation>
    <scope>NUCLEOTIDE SEQUENCE [LARGE SCALE GENOMIC DNA]</scope>
    <source>
        <strain evidence="6">UBA9958</strain>
    </source>
</reference>
<accession>A0A351R8X1</accession>
<sequence length="499" mass="56020">MTVSIKVPQASLPVFFNENPQFLSELLNAVADEIYLIDASDMKLIYVNSSVLNNTHCSLTELQSRKLLDVLGVSKTTLQAHLYTHKNDQDFLRLMQDQTPLIGHKGHDQLRVKLITAAQKTFLLIIKNDFLPISVSDCRECKSTFNQVLLDSESRVEAIISNTPGLVFQLQLDPKGDVVFNYLSDGCKALLGFSASDLMQQSKLFFAMMNPRDRASLRKRLKLSADELIQVDWEGRVWINDWQDNKWINLRAIPKVLNDGVIQWVGIMINITQSKNEKHELQESRHELAQLTVHMNQIKELERTRIAREIHDDLGGNLTAIKISLASIINRIATGQSVSIEHAKALESIVDSTFESIHKISSDLRPNILDLGIVAALEWQAKEFEKQVGVSCTFTTNQSEIVVTPDQAITLFRICQESMSNIAKHANATSVHVELNLHYGEIIMKISDNGVGIDFADTYKPNSFGLRGMQERVAALYGSFDIDKLAEHGTAITVTLPIE</sequence>
<dbReference type="Gene3D" id="1.20.5.1930">
    <property type="match status" value="1"/>
</dbReference>
<dbReference type="Pfam" id="PF13426">
    <property type="entry name" value="PAS_9"/>
    <property type="match status" value="1"/>
</dbReference>
<evidence type="ECO:0000256" key="2">
    <source>
        <dbReference type="ARBA" id="ARBA00022777"/>
    </source>
</evidence>
<dbReference type="SUPFAM" id="SSF55785">
    <property type="entry name" value="PYP-like sensor domain (PAS domain)"/>
    <property type="match status" value="1"/>
</dbReference>
<evidence type="ECO:0000259" key="5">
    <source>
        <dbReference type="PROSITE" id="PS50112"/>
    </source>
</evidence>
<evidence type="ECO:0000256" key="1">
    <source>
        <dbReference type="ARBA" id="ARBA00022679"/>
    </source>
</evidence>
<keyword evidence="2 6" id="KW-0418">Kinase</keyword>
<dbReference type="AlphaFoldDB" id="A0A351R8X1"/>
<dbReference type="InterPro" id="IPR050482">
    <property type="entry name" value="Sensor_HK_TwoCompSys"/>
</dbReference>
<keyword evidence="3" id="KW-0902">Two-component regulatory system</keyword>
<dbReference type="GO" id="GO:0046983">
    <property type="term" value="F:protein dimerization activity"/>
    <property type="evidence" value="ECO:0007669"/>
    <property type="project" value="InterPro"/>
</dbReference>